<evidence type="ECO:0000259" key="1">
    <source>
        <dbReference type="PROSITE" id="PS50897"/>
    </source>
</evidence>
<dbReference type="InterPro" id="IPR013144">
    <property type="entry name" value="CRA_dom"/>
</dbReference>
<dbReference type="Proteomes" id="UP000815325">
    <property type="component" value="Unassembled WGS sequence"/>
</dbReference>
<keyword evidence="3" id="KW-1185">Reference proteome</keyword>
<dbReference type="PANTHER" id="PTHR12864">
    <property type="entry name" value="RAN BINDING PROTEIN 9-RELATED"/>
    <property type="match status" value="1"/>
</dbReference>
<dbReference type="SMART" id="SM00757">
    <property type="entry name" value="CRA"/>
    <property type="match status" value="1"/>
</dbReference>
<dbReference type="PROSITE" id="PS50897">
    <property type="entry name" value="CTLH"/>
    <property type="match status" value="1"/>
</dbReference>
<dbReference type="EMBL" id="MU069445">
    <property type="protein sequence ID" value="KAF5843313.1"/>
    <property type="molecule type" value="Genomic_DNA"/>
</dbReference>
<name>A0ABQ7H8Y8_DUNSA</name>
<dbReference type="InterPro" id="IPR024964">
    <property type="entry name" value="CTLH/CRA"/>
</dbReference>
<dbReference type="Pfam" id="PF10607">
    <property type="entry name" value="CTLH"/>
    <property type="match status" value="1"/>
</dbReference>
<reference evidence="2" key="1">
    <citation type="submission" date="2017-08" db="EMBL/GenBank/DDBJ databases">
        <authorList>
            <person name="Polle J.E."/>
            <person name="Barry K."/>
            <person name="Cushman J."/>
            <person name="Schmutz J."/>
            <person name="Tran D."/>
            <person name="Hathwaick L.T."/>
            <person name="Yim W.C."/>
            <person name="Jenkins J."/>
            <person name="Mckie-Krisberg Z.M."/>
            <person name="Prochnik S."/>
            <person name="Lindquist E."/>
            <person name="Dockter R.B."/>
            <person name="Adam C."/>
            <person name="Molina H."/>
            <person name="Bunkerborg J."/>
            <person name="Jin E."/>
            <person name="Buchheim M."/>
            <person name="Magnuson J."/>
        </authorList>
    </citation>
    <scope>NUCLEOTIDE SEQUENCE</scope>
    <source>
        <strain evidence="2">CCAP 19/18</strain>
    </source>
</reference>
<organism evidence="2 3">
    <name type="scientific">Dunaliella salina</name>
    <name type="common">Green alga</name>
    <name type="synonym">Protococcus salinus</name>
    <dbReference type="NCBI Taxonomy" id="3046"/>
    <lineage>
        <taxon>Eukaryota</taxon>
        <taxon>Viridiplantae</taxon>
        <taxon>Chlorophyta</taxon>
        <taxon>core chlorophytes</taxon>
        <taxon>Chlorophyceae</taxon>
        <taxon>CS clade</taxon>
        <taxon>Chlamydomonadales</taxon>
        <taxon>Dunaliellaceae</taxon>
        <taxon>Dunaliella</taxon>
    </lineage>
</organism>
<dbReference type="InterPro" id="IPR006595">
    <property type="entry name" value="CTLH_C"/>
</dbReference>
<dbReference type="SMART" id="SM00668">
    <property type="entry name" value="CTLH"/>
    <property type="match status" value="1"/>
</dbReference>
<comment type="caution">
    <text evidence="2">The sequence shown here is derived from an EMBL/GenBank/DDBJ whole genome shotgun (WGS) entry which is preliminary data.</text>
</comment>
<sequence length="225" mass="25376">MRRTVDSRLSREKWEGMLSSVVITKQDMNKLVMDYLVTEGHVEAARLFEQESGTTPNVELSSITDRMEVRRALQSGSVEEAIDRVNDINPEILESHPELLFHLQQQRLIELIRSGRTEEALSFAAEFLAPQGEESPAFLEELERTVALLAFSEPHSSPVGDLMQLAQRQKTASELNAAILTAQAQEHEPRLPMLLRLLQWAQSQLEETAVFPQIKDLSTAELTGE</sequence>
<gene>
    <name evidence="2" type="ORF">DUNSADRAFT_115</name>
</gene>
<dbReference type="PROSITE" id="PS50896">
    <property type="entry name" value="LISH"/>
    <property type="match status" value="1"/>
</dbReference>
<evidence type="ECO:0000313" key="2">
    <source>
        <dbReference type="EMBL" id="KAF5843313.1"/>
    </source>
</evidence>
<proteinExistence type="predicted"/>
<dbReference type="InterPro" id="IPR050618">
    <property type="entry name" value="Ubq-SigPath_Reg"/>
</dbReference>
<evidence type="ECO:0000313" key="3">
    <source>
        <dbReference type="Proteomes" id="UP000815325"/>
    </source>
</evidence>
<accession>A0ABQ7H8Y8</accession>
<dbReference type="Pfam" id="PF08513">
    <property type="entry name" value="LisH"/>
    <property type="match status" value="1"/>
</dbReference>
<protein>
    <submittedName>
        <fullName evidence="2">CTLH/CRA C-terminal to lish motif domain-containing protein</fullName>
    </submittedName>
</protein>
<dbReference type="InterPro" id="IPR006594">
    <property type="entry name" value="LisH"/>
</dbReference>
<dbReference type="SMART" id="SM00667">
    <property type="entry name" value="LisH"/>
    <property type="match status" value="1"/>
</dbReference>
<feature type="domain" description="CTLH" evidence="1">
    <location>
        <begin position="62"/>
        <end position="119"/>
    </location>
</feature>